<keyword evidence="2" id="KW-0560">Oxidoreductase</keyword>
<gene>
    <name evidence="4" type="ORF">B0T46_10030</name>
</gene>
<dbReference type="STRING" id="1538463.B0T36_21925"/>
<dbReference type="Proteomes" id="UP000188836">
    <property type="component" value="Unassembled WGS sequence"/>
</dbReference>
<dbReference type="GO" id="GO:0042602">
    <property type="term" value="F:riboflavin reductase (NADPH) activity"/>
    <property type="evidence" value="ECO:0007669"/>
    <property type="project" value="TreeGrafter"/>
</dbReference>
<dbReference type="InterPro" id="IPR012349">
    <property type="entry name" value="Split_barrel_FMN-bd"/>
</dbReference>
<dbReference type="Gene3D" id="2.30.110.10">
    <property type="entry name" value="Electron Transport, Fmn-binding Protein, Chain A"/>
    <property type="match status" value="1"/>
</dbReference>
<proteinExistence type="inferred from homology"/>
<feature type="domain" description="Flavin reductase like" evidence="3">
    <location>
        <begin position="16"/>
        <end position="155"/>
    </location>
</feature>
<dbReference type="EMBL" id="MUMY01000007">
    <property type="protein sequence ID" value="ONM48818.1"/>
    <property type="molecule type" value="Genomic_DNA"/>
</dbReference>
<evidence type="ECO:0000313" key="5">
    <source>
        <dbReference type="Proteomes" id="UP000188836"/>
    </source>
</evidence>
<dbReference type="PANTHER" id="PTHR30466:SF15">
    <property type="entry name" value="POSSIBLE OXIDOREDUCTASE"/>
    <property type="match status" value="1"/>
</dbReference>
<accession>A0A1V2TH84</accession>
<evidence type="ECO:0000259" key="3">
    <source>
        <dbReference type="SMART" id="SM00903"/>
    </source>
</evidence>
<dbReference type="AlphaFoldDB" id="A0A1V2TH84"/>
<dbReference type="InterPro" id="IPR050268">
    <property type="entry name" value="NADH-dep_flavin_reductase"/>
</dbReference>
<comment type="similarity">
    <text evidence="1">Belongs to the non-flavoprotein flavin reductase family.</text>
</comment>
<dbReference type="RefSeq" id="WP_077116298.1">
    <property type="nucleotide sequence ID" value="NZ_MUKP01000004.1"/>
</dbReference>
<organism evidence="4 5">
    <name type="scientific">Nocardia donostiensis</name>
    <dbReference type="NCBI Taxonomy" id="1538463"/>
    <lineage>
        <taxon>Bacteria</taxon>
        <taxon>Bacillati</taxon>
        <taxon>Actinomycetota</taxon>
        <taxon>Actinomycetes</taxon>
        <taxon>Mycobacteriales</taxon>
        <taxon>Nocardiaceae</taxon>
        <taxon>Nocardia</taxon>
    </lineage>
</organism>
<dbReference type="PANTHER" id="PTHR30466">
    <property type="entry name" value="FLAVIN REDUCTASE"/>
    <property type="match status" value="1"/>
</dbReference>
<evidence type="ECO:0000256" key="2">
    <source>
        <dbReference type="ARBA" id="ARBA00023002"/>
    </source>
</evidence>
<keyword evidence="5" id="KW-1185">Reference proteome</keyword>
<dbReference type="GO" id="GO:0010181">
    <property type="term" value="F:FMN binding"/>
    <property type="evidence" value="ECO:0007669"/>
    <property type="project" value="InterPro"/>
</dbReference>
<dbReference type="SMART" id="SM00903">
    <property type="entry name" value="Flavin_Reduct"/>
    <property type="match status" value="1"/>
</dbReference>
<protein>
    <recommendedName>
        <fullName evidence="3">Flavin reductase like domain-containing protein</fullName>
    </recommendedName>
</protein>
<sequence length="168" mass="17879">MPENSVHGPEAFDAVMAMADPSLYIATLAVGEERAGCLVGFAAQVSIDPARFLVCLSKNNHTYRISGAAQHMAVHLVGADNMALAALFGAETGDEMDKFSWTPWRVGPHGVPIILDTLAWFCGRIVARHDLGDHVGFVIEPEDGFAPGEPGAVVRLSHATRLEPGHPA</sequence>
<name>A0A1V2TH84_9NOCA</name>
<dbReference type="Pfam" id="PF01613">
    <property type="entry name" value="Flavin_Reduct"/>
    <property type="match status" value="1"/>
</dbReference>
<comment type="caution">
    <text evidence="4">The sequence shown here is derived from an EMBL/GenBank/DDBJ whole genome shotgun (WGS) entry which is preliminary data.</text>
</comment>
<evidence type="ECO:0000313" key="4">
    <source>
        <dbReference type="EMBL" id="ONM48818.1"/>
    </source>
</evidence>
<evidence type="ECO:0000256" key="1">
    <source>
        <dbReference type="ARBA" id="ARBA00008898"/>
    </source>
</evidence>
<dbReference type="InterPro" id="IPR002563">
    <property type="entry name" value="Flavin_Rdtase-like_dom"/>
</dbReference>
<reference evidence="4 5" key="1">
    <citation type="journal article" date="2016" name="Antonie Van Leeuwenhoek">
        <title>Nocardia donostiensis sp. nov., isolated from human respiratory specimens.</title>
        <authorList>
            <person name="Ercibengoa M."/>
            <person name="Bell M."/>
            <person name="Marimon J.M."/>
            <person name="Humrighouse B."/>
            <person name="Klenk H.P."/>
            <person name="Potter G."/>
            <person name="Perez-Trallero E."/>
        </authorList>
    </citation>
    <scope>NUCLEOTIDE SEQUENCE [LARGE SCALE GENOMIC DNA]</scope>
    <source>
        <strain evidence="4 5">X1655</strain>
    </source>
</reference>
<dbReference type="OrthoDB" id="3176898at2"/>
<dbReference type="SUPFAM" id="SSF50475">
    <property type="entry name" value="FMN-binding split barrel"/>
    <property type="match status" value="1"/>
</dbReference>